<proteinExistence type="predicted"/>
<reference evidence="2" key="1">
    <citation type="journal article" date="2015" name="Nature">
        <title>Complex archaea that bridge the gap between prokaryotes and eukaryotes.</title>
        <authorList>
            <person name="Spang A."/>
            <person name="Saw J.H."/>
            <person name="Jorgensen S.L."/>
            <person name="Zaremba-Niedzwiedzka K."/>
            <person name="Martijn J."/>
            <person name="Lind A.E."/>
            <person name="van Eijk R."/>
            <person name="Schleper C."/>
            <person name="Guy L."/>
            <person name="Ettema T.J."/>
        </authorList>
    </citation>
    <scope>NUCLEOTIDE SEQUENCE</scope>
</reference>
<feature type="compositionally biased region" description="Low complexity" evidence="1">
    <location>
        <begin position="1"/>
        <end position="29"/>
    </location>
</feature>
<evidence type="ECO:0000313" key="2">
    <source>
        <dbReference type="EMBL" id="KKL49958.1"/>
    </source>
</evidence>
<sequence>MPENDPAQSSSATSGTPTSGDPGTAATTANDGPNYVYGADSNVAEWKKFKTPEELDKLTDQMYNIVVQGKQEPGSTAAPAAPPSEVPLAPAVVPSAIPDADAWLSDSAAAADTHFDARIADVQKNVLGPQLAGIYAANAQTARALAVQSSGDAFTRWGPEIDMQMSAIPVEQRNFQMYSEAVKLVKGAHAAEITREALDKAVADEIERRTAAGTIRSGDASTGVTLSESLDFNSDNLGDRWKHLAETTTLEGQVEFLRKQYPDDTLAVAKQKYLKLLKKGDAVQAEANT</sequence>
<name>A0A0F9CKU6_9ZZZZ</name>
<dbReference type="EMBL" id="LAZR01032772">
    <property type="protein sequence ID" value="KKL49958.1"/>
    <property type="molecule type" value="Genomic_DNA"/>
</dbReference>
<gene>
    <name evidence="2" type="ORF">LCGC14_2310310</name>
</gene>
<protein>
    <submittedName>
        <fullName evidence="2">Uncharacterized protein</fullName>
    </submittedName>
</protein>
<dbReference type="AlphaFoldDB" id="A0A0F9CKU6"/>
<evidence type="ECO:0000256" key="1">
    <source>
        <dbReference type="SAM" id="MobiDB-lite"/>
    </source>
</evidence>
<comment type="caution">
    <text evidence="2">The sequence shown here is derived from an EMBL/GenBank/DDBJ whole genome shotgun (WGS) entry which is preliminary data.</text>
</comment>
<feature type="region of interest" description="Disordered" evidence="1">
    <location>
        <begin position="1"/>
        <end position="37"/>
    </location>
</feature>
<accession>A0A0F9CKU6</accession>
<organism evidence="2">
    <name type="scientific">marine sediment metagenome</name>
    <dbReference type="NCBI Taxonomy" id="412755"/>
    <lineage>
        <taxon>unclassified sequences</taxon>
        <taxon>metagenomes</taxon>
        <taxon>ecological metagenomes</taxon>
    </lineage>
</organism>